<evidence type="ECO:0000313" key="12">
    <source>
        <dbReference type="Proteomes" id="UP000007110"/>
    </source>
</evidence>
<sequence length="1178" mass="130481">MSVKMDYLTLNVKALITSPQFMRKVYNTPKIVINNQELNLSGSRNSLQGSDLGSPGYHLGPQLSPRGYVDSDLTLRPRSMKTKRGGSLGEPSLRPASVAVMSSGGPLSAGHRLSKSNSSTSLNSVSDCMETQIVNQEEILQLTRDVRNFSEALNQLKSVFNQDGGERTETIRVSAHERLRDLLNILRGILDKYTALKSTDVHTAAVVLIAQIKGLTSNNEEKDKGHLFEAIDALALAFSNSVTEYLMGDVEQTSMHLGFASKSCDSLVSLSSNPDYIGGHGYIKSETSSDVREGSQLNSEEIDAWLMNLEAGVDLALERAKAWSKYAKDVILYVEKRVHLEMEFARSMSKLAATTRPVLREETYLPFQSTYLMSLEHDIEYATNCEATYSQIQGHKFVEQLDARRAEHDKKRKSIRLQWNTIKKEMNECRMNLEKSRQLYYSRYHEYERAKEATAKIENEMMNSSGGAHHAKLEKRKKAEDDALGKAQEAETTYKACVAETNNKQQDMLRVKQKLLIQLRELIFMCDQTMKAVTHSYFSMQHTLSAPAPIQFQTLCEQIRAYEPGLQFSHYVKHHKRFMSGHALQDTEPLIFEPYNNASSLQRERKTSSQSYDSFEDDKTFLRNRSDSGSRRSDKSQRLLAWQAHPVSDSESISGSSTKSGSPSASPRNGPRVIARDTGGGGGLSSGDELGEDTPAVVVNSGPNRLIEPIPNAFKNLTLSKAAMTHMIRKLRTPSKCRECESYVYFNGAECERCGLACHKKCLESLAINCGGKRLMGKMNVFGVNLSEHLRVTGREVPFIVTKCISEIEKKALQIKGIYRVAGLKVKVEKLCQTFENGADLVDLSESPPHLITSTLKLYLRQLPEPLLTFNLYPDFIAAAKEFPQKEGVVYDDAAIITRFKQVIAKLPQLHHHTAKVLMYHLKRVSEEPLNHMSGSNLGIVFGPTLLKLRDANTSSLDALIDMNHHTRAIELMAIYPEIFGANETPVEDFQRDEAHSPNDVHRGQALNKSSNNSTHLTSSTTTTATASSSSHSLGFTLPGSSEDHGDHHDRRRRSRHSQPLKNGHSSDEDGSGSDGEGMGHHIKTPHSPNKQTLLQISAGSSSQEKSGGEPAGGYVPSAYTSPQPQRMGAGVTTPSSPGGDATGQKLTRGGQKLDPGGSGGQSQTSTQRRRSREPRFV</sequence>
<evidence type="ECO:0000256" key="2">
    <source>
        <dbReference type="ARBA" id="ARBA00022723"/>
    </source>
</evidence>
<dbReference type="SMART" id="SM00324">
    <property type="entry name" value="RhoGAP"/>
    <property type="match status" value="1"/>
</dbReference>
<dbReference type="OMA" id="HEDCMMS"/>
<feature type="compositionally biased region" description="Basic and acidic residues" evidence="7">
    <location>
        <begin position="617"/>
        <end position="637"/>
    </location>
</feature>
<feature type="compositionally biased region" description="Low complexity" evidence="7">
    <location>
        <begin position="1010"/>
        <end position="1034"/>
    </location>
</feature>
<dbReference type="InterPro" id="IPR031160">
    <property type="entry name" value="F_BAR_dom"/>
</dbReference>
<protein>
    <recommendedName>
        <fullName evidence="13">Minor histocompatibility protein HA-1</fullName>
    </recommendedName>
</protein>
<dbReference type="SUPFAM" id="SSF103657">
    <property type="entry name" value="BAR/IMD domain-like"/>
    <property type="match status" value="1"/>
</dbReference>
<dbReference type="Pfam" id="PF00620">
    <property type="entry name" value="RhoGAP"/>
    <property type="match status" value="1"/>
</dbReference>
<keyword evidence="5 6" id="KW-0175">Coiled coil</keyword>
<feature type="compositionally biased region" description="Basic residues" evidence="7">
    <location>
        <begin position="1168"/>
        <end position="1178"/>
    </location>
</feature>
<evidence type="ECO:0008006" key="13">
    <source>
        <dbReference type="Google" id="ProtNLM"/>
    </source>
</evidence>
<dbReference type="SUPFAM" id="SSF57889">
    <property type="entry name" value="Cysteine-rich domain"/>
    <property type="match status" value="1"/>
</dbReference>
<proteinExistence type="predicted"/>
<dbReference type="Pfam" id="PF00130">
    <property type="entry name" value="C1_1"/>
    <property type="match status" value="1"/>
</dbReference>
<dbReference type="GO" id="GO:0051058">
    <property type="term" value="P:negative regulation of small GTPase mediated signal transduction"/>
    <property type="evidence" value="ECO:0000318"/>
    <property type="project" value="GO_Central"/>
</dbReference>
<dbReference type="Gene3D" id="1.10.555.10">
    <property type="entry name" value="Rho GTPase activation protein"/>
    <property type="match status" value="1"/>
</dbReference>
<dbReference type="Pfam" id="PF22699">
    <property type="entry name" value="GMIP-like_FCH"/>
    <property type="match status" value="1"/>
</dbReference>
<dbReference type="Gene3D" id="1.20.1270.60">
    <property type="entry name" value="Arfaptin homology (AH) domain/BAR domain"/>
    <property type="match status" value="1"/>
</dbReference>
<dbReference type="InParanoid" id="A0A7M7PI18"/>
<feature type="compositionally biased region" description="Basic residues" evidence="7">
    <location>
        <begin position="1050"/>
        <end position="1059"/>
    </location>
</feature>
<dbReference type="Pfam" id="PF24235">
    <property type="entry name" value="RHG29_45_N"/>
    <property type="match status" value="1"/>
</dbReference>
<dbReference type="CDD" id="cd20816">
    <property type="entry name" value="C1_GMIP-like"/>
    <property type="match status" value="1"/>
</dbReference>
<organism evidence="11 12">
    <name type="scientific">Strongylocentrotus purpuratus</name>
    <name type="common">Purple sea urchin</name>
    <dbReference type="NCBI Taxonomy" id="7668"/>
    <lineage>
        <taxon>Eukaryota</taxon>
        <taxon>Metazoa</taxon>
        <taxon>Echinodermata</taxon>
        <taxon>Eleutherozoa</taxon>
        <taxon>Echinozoa</taxon>
        <taxon>Echinoidea</taxon>
        <taxon>Euechinoidea</taxon>
        <taxon>Echinacea</taxon>
        <taxon>Camarodonta</taxon>
        <taxon>Echinidea</taxon>
        <taxon>Strongylocentrotidae</taxon>
        <taxon>Strongylocentrotus</taxon>
    </lineage>
</organism>
<evidence type="ECO:0000256" key="6">
    <source>
        <dbReference type="PROSITE-ProRule" id="PRU01077"/>
    </source>
</evidence>
<dbReference type="GO" id="GO:0008270">
    <property type="term" value="F:zinc ion binding"/>
    <property type="evidence" value="ECO:0007669"/>
    <property type="project" value="UniProtKB-KW"/>
</dbReference>
<dbReference type="GeneID" id="100892472"/>
<keyword evidence="12" id="KW-1185">Reference proteome</keyword>
<feature type="compositionally biased region" description="Basic and acidic residues" evidence="7">
    <location>
        <begin position="994"/>
        <end position="1003"/>
    </location>
</feature>
<feature type="compositionally biased region" description="Low complexity" evidence="7">
    <location>
        <begin position="649"/>
        <end position="666"/>
    </location>
</feature>
<name>A0A7M7PI18_STRPU</name>
<dbReference type="Gene3D" id="3.30.60.20">
    <property type="match status" value="1"/>
</dbReference>
<evidence type="ECO:0000259" key="10">
    <source>
        <dbReference type="PROSITE" id="PS51741"/>
    </source>
</evidence>
<evidence type="ECO:0000256" key="7">
    <source>
        <dbReference type="SAM" id="MobiDB-lite"/>
    </source>
</evidence>
<dbReference type="PROSITE" id="PS00479">
    <property type="entry name" value="ZF_DAG_PE_1"/>
    <property type="match status" value="1"/>
</dbReference>
<dbReference type="InterPro" id="IPR027267">
    <property type="entry name" value="AH/BAR_dom_sf"/>
</dbReference>
<evidence type="ECO:0000256" key="3">
    <source>
        <dbReference type="ARBA" id="ARBA00022771"/>
    </source>
</evidence>
<dbReference type="InterPro" id="IPR001060">
    <property type="entry name" value="FCH_dom"/>
</dbReference>
<dbReference type="SMART" id="SM00109">
    <property type="entry name" value="C1"/>
    <property type="match status" value="1"/>
</dbReference>
<dbReference type="InterPro" id="IPR057028">
    <property type="entry name" value="RHG29_45_N"/>
</dbReference>
<evidence type="ECO:0000313" key="11">
    <source>
        <dbReference type="EnsemblMetazoa" id="XP_030851531"/>
    </source>
</evidence>
<reference evidence="12" key="1">
    <citation type="submission" date="2015-02" db="EMBL/GenBank/DDBJ databases">
        <title>Genome sequencing for Strongylocentrotus purpuratus.</title>
        <authorList>
            <person name="Murali S."/>
            <person name="Liu Y."/>
            <person name="Vee V."/>
            <person name="English A."/>
            <person name="Wang M."/>
            <person name="Skinner E."/>
            <person name="Han Y."/>
            <person name="Muzny D.M."/>
            <person name="Worley K.C."/>
            <person name="Gibbs R.A."/>
        </authorList>
    </citation>
    <scope>NUCLEOTIDE SEQUENCE</scope>
</reference>
<evidence type="ECO:0000259" key="9">
    <source>
        <dbReference type="PROSITE" id="PS50238"/>
    </source>
</evidence>
<dbReference type="PROSITE" id="PS50238">
    <property type="entry name" value="RHOGAP"/>
    <property type="match status" value="1"/>
</dbReference>
<dbReference type="EnsemblMetazoa" id="XM_030995671">
    <property type="protein sequence ID" value="XP_030851531"/>
    <property type="gene ID" value="LOC100892472"/>
</dbReference>
<dbReference type="RefSeq" id="XP_030851531.1">
    <property type="nucleotide sequence ID" value="XM_030995671.1"/>
</dbReference>
<evidence type="ECO:0000256" key="1">
    <source>
        <dbReference type="ARBA" id="ARBA00022468"/>
    </source>
</evidence>
<evidence type="ECO:0000256" key="4">
    <source>
        <dbReference type="ARBA" id="ARBA00022833"/>
    </source>
</evidence>
<dbReference type="InterPro" id="IPR054713">
    <property type="entry name" value="GMIP/FCHO2-like_FCH"/>
</dbReference>
<feature type="domain" description="F-BAR" evidence="10">
    <location>
        <begin position="300"/>
        <end position="567"/>
    </location>
</feature>
<evidence type="ECO:0000259" key="8">
    <source>
        <dbReference type="PROSITE" id="PS50081"/>
    </source>
</evidence>
<evidence type="ECO:0000256" key="5">
    <source>
        <dbReference type="ARBA" id="ARBA00023054"/>
    </source>
</evidence>
<dbReference type="KEGG" id="spu:100892472"/>
<dbReference type="GO" id="GO:0005096">
    <property type="term" value="F:GTPase activator activity"/>
    <property type="evidence" value="ECO:0000318"/>
    <property type="project" value="GO_Central"/>
</dbReference>
<keyword evidence="2" id="KW-0479">Metal-binding</keyword>
<dbReference type="PANTHER" id="PTHR15228">
    <property type="entry name" value="SPERMATHECAL PHYSIOLOGY VARIANT"/>
    <property type="match status" value="1"/>
</dbReference>
<dbReference type="PROSITE" id="PS51741">
    <property type="entry name" value="F_BAR"/>
    <property type="match status" value="1"/>
</dbReference>
<dbReference type="PROSITE" id="PS50081">
    <property type="entry name" value="ZF_DAG_PE_2"/>
    <property type="match status" value="1"/>
</dbReference>
<feature type="region of interest" description="Disordered" evidence="7">
    <location>
        <begin position="994"/>
        <end position="1178"/>
    </location>
</feature>
<feature type="region of interest" description="Disordered" evidence="7">
    <location>
        <begin position="44"/>
        <end position="94"/>
    </location>
</feature>
<dbReference type="InterPro" id="IPR008936">
    <property type="entry name" value="Rho_GTPase_activation_prot"/>
</dbReference>
<dbReference type="Proteomes" id="UP000007110">
    <property type="component" value="Unassembled WGS sequence"/>
</dbReference>
<dbReference type="SUPFAM" id="SSF48350">
    <property type="entry name" value="GTPase activation domain, GAP"/>
    <property type="match status" value="1"/>
</dbReference>
<dbReference type="PANTHER" id="PTHR15228:SF25">
    <property type="entry name" value="F-BAR DOMAIN-CONTAINING PROTEIN"/>
    <property type="match status" value="1"/>
</dbReference>
<keyword evidence="4" id="KW-0862">Zinc</keyword>
<feature type="domain" description="Phorbol-ester/DAG-type" evidence="8">
    <location>
        <begin position="725"/>
        <end position="770"/>
    </location>
</feature>
<dbReference type="AlphaFoldDB" id="A0A7M7PI18"/>
<dbReference type="GO" id="GO:0007165">
    <property type="term" value="P:signal transduction"/>
    <property type="evidence" value="ECO:0007669"/>
    <property type="project" value="InterPro"/>
</dbReference>
<dbReference type="SMART" id="SM00055">
    <property type="entry name" value="FCH"/>
    <property type="match status" value="1"/>
</dbReference>
<keyword evidence="3" id="KW-0863">Zinc-finger</keyword>
<reference evidence="11" key="2">
    <citation type="submission" date="2021-01" db="UniProtKB">
        <authorList>
            <consortium name="EnsemblMetazoa"/>
        </authorList>
    </citation>
    <scope>IDENTIFICATION</scope>
</reference>
<dbReference type="OrthoDB" id="79452at2759"/>
<dbReference type="FunCoup" id="A0A7M7PI18">
    <property type="interactions" value="259"/>
</dbReference>
<dbReference type="InterPro" id="IPR000198">
    <property type="entry name" value="RhoGAP_dom"/>
</dbReference>
<keyword evidence="1" id="KW-0343">GTPase activation</keyword>
<dbReference type="InterPro" id="IPR046349">
    <property type="entry name" value="C1-like_sf"/>
</dbReference>
<accession>A0A7M7PI18</accession>
<dbReference type="InterPro" id="IPR051025">
    <property type="entry name" value="RhoGAP"/>
</dbReference>
<feature type="region of interest" description="Disordered" evidence="7">
    <location>
        <begin position="599"/>
        <end position="697"/>
    </location>
</feature>
<feature type="domain" description="Rho-GAP" evidence="9">
    <location>
        <begin position="784"/>
        <end position="981"/>
    </location>
</feature>
<dbReference type="InterPro" id="IPR002219">
    <property type="entry name" value="PKC_DAG/PE"/>
</dbReference>
<feature type="compositionally biased region" description="Polar residues" evidence="7">
    <location>
        <begin position="1087"/>
        <end position="1106"/>
    </location>
</feature>